<protein>
    <submittedName>
        <fullName evidence="2">DUF4406 domain-containing protein</fullName>
    </submittedName>
</protein>
<evidence type="ECO:0000313" key="2">
    <source>
        <dbReference type="EMBL" id="APM39950.1"/>
    </source>
</evidence>
<sequence>MSINKYNTEGYYAPVTYEALMKIEKEERAARKVAAFRPMVYICSPYSGNIEKNTANARMYSRFAVAKKNIPFAPHLLLPQYISEGHERGLAMFMNKVFLGKCDELWVFGSEVSAGMSEEIEQAGKMRKKIRYFTAELQEVSQ</sequence>
<dbReference type="AlphaFoldDB" id="A0A1L5FAV6"/>
<dbReference type="InterPro" id="IPR056670">
    <property type="entry name" value="DUF7768"/>
</dbReference>
<evidence type="ECO:0000313" key="3">
    <source>
        <dbReference type="Proteomes" id="UP000184604"/>
    </source>
</evidence>
<organism evidence="2 3">
    <name type="scientific">Clostridium kluyveri</name>
    <dbReference type="NCBI Taxonomy" id="1534"/>
    <lineage>
        <taxon>Bacteria</taxon>
        <taxon>Bacillati</taxon>
        <taxon>Bacillota</taxon>
        <taxon>Clostridia</taxon>
        <taxon>Eubacteriales</taxon>
        <taxon>Clostridiaceae</taxon>
        <taxon>Clostridium</taxon>
    </lineage>
</organism>
<dbReference type="OrthoDB" id="9807423at2"/>
<dbReference type="RefSeq" id="WP_073539565.1">
    <property type="nucleotide sequence ID" value="NZ_CP018335.1"/>
</dbReference>
<name>A0A1L5FAV6_CLOKL</name>
<proteinExistence type="predicted"/>
<dbReference type="Gene3D" id="3.40.50.10400">
    <property type="entry name" value="Hypothetical protein PA1492"/>
    <property type="match status" value="1"/>
</dbReference>
<feature type="domain" description="DUF7768" evidence="1">
    <location>
        <begin position="38"/>
        <end position="133"/>
    </location>
</feature>
<dbReference type="Proteomes" id="UP000184604">
    <property type="component" value="Chromosome"/>
</dbReference>
<dbReference type="EMBL" id="CP018335">
    <property type="protein sequence ID" value="APM39950.1"/>
    <property type="molecule type" value="Genomic_DNA"/>
</dbReference>
<gene>
    <name evidence="2" type="ORF">BS101_15025</name>
</gene>
<reference evidence="2 3" key="1">
    <citation type="submission" date="2016-12" db="EMBL/GenBank/DDBJ databases">
        <title>Complete genome sequence of Clostridium kluyveri JZZ isolated from the pit mud of a Chinese flavor liquor-making factory.</title>
        <authorList>
            <person name="Wang Y."/>
        </authorList>
    </citation>
    <scope>NUCLEOTIDE SEQUENCE [LARGE SCALE GENOMIC DNA]</scope>
    <source>
        <strain evidence="2 3">JZZ</strain>
    </source>
</reference>
<accession>A0A1L5FAV6</accession>
<dbReference type="Pfam" id="PF24963">
    <property type="entry name" value="DUF7768"/>
    <property type="match status" value="1"/>
</dbReference>
<evidence type="ECO:0000259" key="1">
    <source>
        <dbReference type="Pfam" id="PF24963"/>
    </source>
</evidence>